<keyword evidence="6 7" id="KW-0472">Membrane</keyword>
<dbReference type="Proteomes" id="UP000829708">
    <property type="component" value="Chromosome"/>
</dbReference>
<reference evidence="10" key="1">
    <citation type="journal article" date="2024" name="J Bioinform Genom">
        <title>Complete genome sequence of the type strain bacterium Sphaerochaeta associata GLS2t (VKM B-2742)t.</title>
        <authorList>
            <person name="Troshina O.Y."/>
            <person name="Tepeeva A.N."/>
            <person name="Arzamasceva V.O."/>
            <person name="Whitman W.B."/>
            <person name="Varghese N."/>
            <person name="Shapiro N."/>
            <person name="Woyke T."/>
            <person name="Kripides N.C."/>
            <person name="Vasilenko O.V."/>
        </authorList>
    </citation>
    <scope>NUCLEOTIDE SEQUENCE [LARGE SCALE GENOMIC DNA]</scope>
    <source>
        <strain evidence="10">GLS2T</strain>
    </source>
</reference>
<feature type="transmembrane region" description="Helical" evidence="7">
    <location>
        <begin position="152"/>
        <end position="177"/>
    </location>
</feature>
<feature type="domain" description="ABC transmembrane type-1" evidence="8">
    <location>
        <begin position="19"/>
        <end position="231"/>
    </location>
</feature>
<comment type="similarity">
    <text evidence="7">Belongs to the binding-protein-dependent transport system permease family.</text>
</comment>
<dbReference type="RefSeq" id="WP_244772476.1">
    <property type="nucleotide sequence ID" value="NZ_CP094929.1"/>
</dbReference>
<feature type="transmembrane region" description="Helical" evidence="7">
    <location>
        <begin position="23"/>
        <end position="44"/>
    </location>
</feature>
<evidence type="ECO:0000256" key="4">
    <source>
        <dbReference type="ARBA" id="ARBA00022692"/>
    </source>
</evidence>
<dbReference type="Gene3D" id="1.10.3720.10">
    <property type="entry name" value="MetI-like"/>
    <property type="match status" value="1"/>
</dbReference>
<evidence type="ECO:0000313" key="10">
    <source>
        <dbReference type="Proteomes" id="UP000829708"/>
    </source>
</evidence>
<protein>
    <submittedName>
        <fullName evidence="9">Sugar ABC transporter permease</fullName>
    </submittedName>
</protein>
<name>A0ABY4DAU1_9SPIR</name>
<dbReference type="Pfam" id="PF00528">
    <property type="entry name" value="BPD_transp_1"/>
    <property type="match status" value="1"/>
</dbReference>
<keyword evidence="2 7" id="KW-0813">Transport</keyword>
<feature type="transmembrane region" description="Helical" evidence="7">
    <location>
        <begin position="56"/>
        <end position="76"/>
    </location>
</feature>
<evidence type="ECO:0000313" key="9">
    <source>
        <dbReference type="EMBL" id="UOM51100.1"/>
    </source>
</evidence>
<keyword evidence="10" id="KW-1185">Reference proteome</keyword>
<dbReference type="PROSITE" id="PS50928">
    <property type="entry name" value="ABC_TM1"/>
    <property type="match status" value="1"/>
</dbReference>
<accession>A0ABY4DAU1</accession>
<evidence type="ECO:0000256" key="2">
    <source>
        <dbReference type="ARBA" id="ARBA00022448"/>
    </source>
</evidence>
<proteinExistence type="inferred from homology"/>
<organism evidence="9 10">
    <name type="scientific">Sphaerochaeta associata</name>
    <dbReference type="NCBI Taxonomy" id="1129264"/>
    <lineage>
        <taxon>Bacteria</taxon>
        <taxon>Pseudomonadati</taxon>
        <taxon>Spirochaetota</taxon>
        <taxon>Spirochaetia</taxon>
        <taxon>Spirochaetales</taxon>
        <taxon>Sphaerochaetaceae</taxon>
        <taxon>Sphaerochaeta</taxon>
    </lineage>
</organism>
<evidence type="ECO:0000256" key="7">
    <source>
        <dbReference type="RuleBase" id="RU363032"/>
    </source>
</evidence>
<dbReference type="PANTHER" id="PTHR43005:SF1">
    <property type="entry name" value="SPERMIDINE_PUTRESCINE TRANSPORT SYSTEM PERMEASE PROTEIN"/>
    <property type="match status" value="1"/>
</dbReference>
<evidence type="ECO:0000259" key="8">
    <source>
        <dbReference type="PROSITE" id="PS50928"/>
    </source>
</evidence>
<dbReference type="PANTHER" id="PTHR43005">
    <property type="entry name" value="BLR7065 PROTEIN"/>
    <property type="match status" value="1"/>
</dbReference>
<dbReference type="InterPro" id="IPR000515">
    <property type="entry name" value="MetI-like"/>
</dbReference>
<evidence type="ECO:0000256" key="3">
    <source>
        <dbReference type="ARBA" id="ARBA00022475"/>
    </source>
</evidence>
<feature type="transmembrane region" description="Helical" evidence="7">
    <location>
        <begin position="220"/>
        <end position="240"/>
    </location>
</feature>
<keyword evidence="4 7" id="KW-0812">Transmembrane</keyword>
<sequence>MGISNYIKLFSDIRVWAAVQRTFIWTFFNVGSALLLGLGSALLLSGGFRGSGFIKSLVLIPWVLPSVITGYIWSLMLQEDAGIISYCLKLLQIVPKDFSWFRTGATSMAAAIMANTWRAFPFFTLMLFAKLNTIPQDHVEAATIEGANRKQLFRYVTFPYIKSTIITCTYLCFIWSFNAYDILKVMTNGGPAELTTTMSIMVQREAFQYYEISNASTMSVIMFFLMVGIIVIVNLAGKLLRKVRHV</sequence>
<dbReference type="CDD" id="cd06261">
    <property type="entry name" value="TM_PBP2"/>
    <property type="match status" value="1"/>
</dbReference>
<comment type="subcellular location">
    <subcellularLocation>
        <location evidence="1 7">Cell membrane</location>
        <topology evidence="1 7">Multi-pass membrane protein</topology>
    </subcellularLocation>
</comment>
<dbReference type="SUPFAM" id="SSF161098">
    <property type="entry name" value="MetI-like"/>
    <property type="match status" value="1"/>
</dbReference>
<dbReference type="InterPro" id="IPR035906">
    <property type="entry name" value="MetI-like_sf"/>
</dbReference>
<evidence type="ECO:0000256" key="6">
    <source>
        <dbReference type="ARBA" id="ARBA00023136"/>
    </source>
</evidence>
<keyword evidence="5 7" id="KW-1133">Transmembrane helix</keyword>
<gene>
    <name evidence="9" type="ORF">MUG09_16205</name>
</gene>
<evidence type="ECO:0000256" key="1">
    <source>
        <dbReference type="ARBA" id="ARBA00004651"/>
    </source>
</evidence>
<dbReference type="EMBL" id="CP094929">
    <property type="protein sequence ID" value="UOM51100.1"/>
    <property type="molecule type" value="Genomic_DNA"/>
</dbReference>
<evidence type="ECO:0000256" key="5">
    <source>
        <dbReference type="ARBA" id="ARBA00022989"/>
    </source>
</evidence>
<keyword evidence="3" id="KW-1003">Cell membrane</keyword>